<dbReference type="Proteomes" id="UP000185221">
    <property type="component" value="Unassembled WGS sequence"/>
</dbReference>
<name>A0A1N6DLK0_9BACT</name>
<feature type="signal peptide" evidence="1">
    <location>
        <begin position="1"/>
        <end position="23"/>
    </location>
</feature>
<dbReference type="OrthoDB" id="1524221at2"/>
<dbReference type="RefSeq" id="WP_074223800.1">
    <property type="nucleotide sequence ID" value="NZ_FSRC01000001.1"/>
</dbReference>
<keyword evidence="1" id="KW-0732">Signal</keyword>
<evidence type="ECO:0000256" key="1">
    <source>
        <dbReference type="SAM" id="SignalP"/>
    </source>
</evidence>
<keyword evidence="4" id="KW-1185">Reference proteome</keyword>
<dbReference type="InterPro" id="IPR025524">
    <property type="entry name" value="DUF4412"/>
</dbReference>
<accession>A0A1N6DLK0</accession>
<dbReference type="STRING" id="226505.SAMN05444394_1112"/>
<sequence length="311" mass="35239">MKYFIKSIFFCILLFLVSTTSQGQFINKIKKAASRGAEKAIEKKVEEEANKMVQKQLEKQFEGIFGEDGESSSPVSIDMNEIMKGLGEEVSTAERYDFFGHVVMEMKATDKKGKEQDPTLLKSYLAKTSDYTGMEITDPKNEKSVMTMVYDIPNQASILLMDNDGSKNSFAYKIDINEVVNESMEDMEDPMEDSELVIEKTGNTKEILGYQCDEYHVKSRDGEGTYWVTEEPIGGYTSFWGTNSPFASGKDQSKYAEYFNDFPQGNFMEMTFISEDDGTKVELKVIEINDSESKSFLMSDYPNVMTQASQN</sequence>
<evidence type="ECO:0000259" key="2">
    <source>
        <dbReference type="Pfam" id="PF14371"/>
    </source>
</evidence>
<dbReference type="EMBL" id="FSRC01000001">
    <property type="protein sequence ID" value="SIN71711.1"/>
    <property type="molecule type" value="Genomic_DNA"/>
</dbReference>
<feature type="chain" id="PRO_5012003292" description="DUF4412 domain-containing protein" evidence="1">
    <location>
        <begin position="24"/>
        <end position="311"/>
    </location>
</feature>
<reference evidence="4" key="1">
    <citation type="submission" date="2016-11" db="EMBL/GenBank/DDBJ databases">
        <authorList>
            <person name="Varghese N."/>
            <person name="Submissions S."/>
        </authorList>
    </citation>
    <scope>NUCLEOTIDE SEQUENCE [LARGE SCALE GENOMIC DNA]</scope>
    <source>
        <strain evidence="4">DSM 15292</strain>
    </source>
</reference>
<evidence type="ECO:0000313" key="4">
    <source>
        <dbReference type="Proteomes" id="UP000185221"/>
    </source>
</evidence>
<feature type="domain" description="DUF4412" evidence="2">
    <location>
        <begin position="103"/>
        <end position="296"/>
    </location>
</feature>
<organism evidence="3 4">
    <name type="scientific">Algoriphagus halophilus</name>
    <dbReference type="NCBI Taxonomy" id="226505"/>
    <lineage>
        <taxon>Bacteria</taxon>
        <taxon>Pseudomonadati</taxon>
        <taxon>Bacteroidota</taxon>
        <taxon>Cytophagia</taxon>
        <taxon>Cytophagales</taxon>
        <taxon>Cyclobacteriaceae</taxon>
        <taxon>Algoriphagus</taxon>
    </lineage>
</organism>
<protein>
    <recommendedName>
        <fullName evidence="2">DUF4412 domain-containing protein</fullName>
    </recommendedName>
</protein>
<proteinExistence type="predicted"/>
<dbReference type="Pfam" id="PF14371">
    <property type="entry name" value="DUF4412"/>
    <property type="match status" value="1"/>
</dbReference>
<dbReference type="AlphaFoldDB" id="A0A1N6DLK0"/>
<gene>
    <name evidence="3" type="ORF">SAMN05444394_1112</name>
</gene>
<evidence type="ECO:0000313" key="3">
    <source>
        <dbReference type="EMBL" id="SIN71711.1"/>
    </source>
</evidence>